<proteinExistence type="predicted"/>
<comment type="caution">
    <text evidence="1">The sequence shown here is derived from an EMBL/GenBank/DDBJ whole genome shotgun (WGS) entry which is preliminary data.</text>
</comment>
<evidence type="ECO:0000313" key="2">
    <source>
        <dbReference type="Proteomes" id="UP001060085"/>
    </source>
</evidence>
<organism evidence="1 2">
    <name type="scientific">Catharanthus roseus</name>
    <name type="common">Madagascar periwinkle</name>
    <name type="synonym">Vinca rosea</name>
    <dbReference type="NCBI Taxonomy" id="4058"/>
    <lineage>
        <taxon>Eukaryota</taxon>
        <taxon>Viridiplantae</taxon>
        <taxon>Streptophyta</taxon>
        <taxon>Embryophyta</taxon>
        <taxon>Tracheophyta</taxon>
        <taxon>Spermatophyta</taxon>
        <taxon>Magnoliopsida</taxon>
        <taxon>eudicotyledons</taxon>
        <taxon>Gunneridae</taxon>
        <taxon>Pentapetalae</taxon>
        <taxon>asterids</taxon>
        <taxon>lamiids</taxon>
        <taxon>Gentianales</taxon>
        <taxon>Apocynaceae</taxon>
        <taxon>Rauvolfioideae</taxon>
        <taxon>Vinceae</taxon>
        <taxon>Catharanthinae</taxon>
        <taxon>Catharanthus</taxon>
    </lineage>
</organism>
<sequence>MSKIAGLRQKRPEKSHPPTNPTKREKSKNDGWEQTGPADGGSQDPVIISSYSGHIVGCIWRGQDRGILKSRTISFEILHVPTSELLLAICFCGEVAMTVTLHDVELILGVPSYCNVVDHYYSQEQIIAVIHSDLDISDSSIGINAQDLAGVADSPRSGLSTEQRAAYYVFGNNVPRKLWPLVKNAWIYLYFPMFAPPVRAGVRLCKPHIQRFAMLGHKTKNKLIYAFV</sequence>
<dbReference type="Proteomes" id="UP001060085">
    <property type="component" value="Linkage Group LG08"/>
</dbReference>
<name>A0ACB9ZV36_CATRO</name>
<reference evidence="2" key="1">
    <citation type="journal article" date="2023" name="Nat. Plants">
        <title>Single-cell RNA sequencing provides a high-resolution roadmap for understanding the multicellular compartmentation of specialized metabolism.</title>
        <authorList>
            <person name="Sun S."/>
            <person name="Shen X."/>
            <person name="Li Y."/>
            <person name="Li Y."/>
            <person name="Wang S."/>
            <person name="Li R."/>
            <person name="Zhang H."/>
            <person name="Shen G."/>
            <person name="Guo B."/>
            <person name="Wei J."/>
            <person name="Xu J."/>
            <person name="St-Pierre B."/>
            <person name="Chen S."/>
            <person name="Sun C."/>
        </authorList>
    </citation>
    <scope>NUCLEOTIDE SEQUENCE [LARGE SCALE GENOMIC DNA]</scope>
</reference>
<keyword evidence="2" id="KW-1185">Reference proteome</keyword>
<protein>
    <submittedName>
        <fullName evidence="1">Uncharacterized protein</fullName>
    </submittedName>
</protein>
<gene>
    <name evidence="1" type="ORF">M9H77_36686</name>
</gene>
<accession>A0ACB9ZV36</accession>
<evidence type="ECO:0000313" key="1">
    <source>
        <dbReference type="EMBL" id="KAI5650681.1"/>
    </source>
</evidence>
<dbReference type="EMBL" id="CM044708">
    <property type="protein sequence ID" value="KAI5650681.1"/>
    <property type="molecule type" value="Genomic_DNA"/>
</dbReference>